<gene>
    <name evidence="1" type="ORF">KOSB73_180093</name>
</gene>
<dbReference type="Proteomes" id="UP000220639">
    <property type="component" value="Unassembled WGS sequence"/>
</dbReference>
<accession>A0A285AWW7</accession>
<evidence type="ECO:0000313" key="1">
    <source>
        <dbReference type="EMBL" id="SNU33142.1"/>
    </source>
</evidence>
<dbReference type="EMBL" id="FZTC01000010">
    <property type="protein sequence ID" value="SNU33142.1"/>
    <property type="molecule type" value="Genomic_DNA"/>
</dbReference>
<organism evidence="1 2">
    <name type="scientific">Klebsiella grimontii</name>
    <dbReference type="NCBI Taxonomy" id="2058152"/>
    <lineage>
        <taxon>Bacteria</taxon>
        <taxon>Pseudomonadati</taxon>
        <taxon>Pseudomonadota</taxon>
        <taxon>Gammaproteobacteria</taxon>
        <taxon>Enterobacterales</taxon>
        <taxon>Enterobacteriaceae</taxon>
        <taxon>Klebsiella/Raoultella group</taxon>
        <taxon>Klebsiella</taxon>
    </lineage>
</organism>
<reference evidence="2" key="1">
    <citation type="submission" date="2017-08" db="EMBL/GenBank/DDBJ databases">
        <authorList>
            <person name="Brisse S."/>
        </authorList>
    </citation>
    <scope>NUCLEOTIDE SEQUENCE [LARGE SCALE GENOMIC DNA]</scope>
    <source>
        <strain evidence="2">06D021</strain>
    </source>
</reference>
<protein>
    <submittedName>
        <fullName evidence="1">Uncharacterized protein</fullName>
    </submittedName>
</protein>
<evidence type="ECO:0000313" key="2">
    <source>
        <dbReference type="Proteomes" id="UP000220639"/>
    </source>
</evidence>
<sequence length="60" mass="6940">MNSESLMITGRFTCGGAEDLVDFLLKKACRRLVLINRTDWPKYALAPFRFSRLNEINFSL</sequence>
<proteinExistence type="predicted"/>
<dbReference type="AlphaFoldDB" id="A0A285AWW7"/>
<name>A0A285AWW7_9ENTR</name>